<dbReference type="Gene3D" id="1.10.760.10">
    <property type="entry name" value="Cytochrome c-like domain"/>
    <property type="match status" value="1"/>
</dbReference>
<name>A0A382D802_9ZZZZ</name>
<keyword evidence="5" id="KW-0408">Iron</keyword>
<dbReference type="Pfam" id="PF00034">
    <property type="entry name" value="Cytochrom_C"/>
    <property type="match status" value="1"/>
</dbReference>
<feature type="domain" description="Cytochrome c" evidence="6">
    <location>
        <begin position="29"/>
        <end position="77"/>
    </location>
</feature>
<evidence type="ECO:0000313" key="7">
    <source>
        <dbReference type="EMBL" id="SVB34249.1"/>
    </source>
</evidence>
<accession>A0A382D802</accession>
<feature type="non-terminal residue" evidence="7">
    <location>
        <position position="88"/>
    </location>
</feature>
<evidence type="ECO:0000259" key="6">
    <source>
        <dbReference type="Pfam" id="PF00034"/>
    </source>
</evidence>
<protein>
    <recommendedName>
        <fullName evidence="6">Cytochrome c domain-containing protein</fullName>
    </recommendedName>
</protein>
<dbReference type="InterPro" id="IPR050597">
    <property type="entry name" value="Cytochrome_c_Oxidase_Subunit"/>
</dbReference>
<dbReference type="PANTHER" id="PTHR33751">
    <property type="entry name" value="CBB3-TYPE CYTOCHROME C OXIDASE SUBUNIT FIXP"/>
    <property type="match status" value="1"/>
</dbReference>
<dbReference type="GO" id="GO:0020037">
    <property type="term" value="F:heme binding"/>
    <property type="evidence" value="ECO:0007669"/>
    <property type="project" value="InterPro"/>
</dbReference>
<gene>
    <name evidence="7" type="ORF">METZ01_LOCUS187103</name>
</gene>
<evidence type="ECO:0000256" key="5">
    <source>
        <dbReference type="ARBA" id="ARBA00023004"/>
    </source>
</evidence>
<dbReference type="GO" id="GO:0009055">
    <property type="term" value="F:electron transfer activity"/>
    <property type="evidence" value="ECO:0007669"/>
    <property type="project" value="InterPro"/>
</dbReference>
<sequence length="88" mass="9094">MKRLIMITTSAYLMMAAANVMALTGDPVAGQQKAQVCGACHGADGNSTMAQNPVLAGQPPGYIAQELARFKSGARVNPIMAGMTQPLS</sequence>
<evidence type="ECO:0000256" key="2">
    <source>
        <dbReference type="ARBA" id="ARBA00022617"/>
    </source>
</evidence>
<proteinExistence type="predicted"/>
<keyword evidence="1" id="KW-0813">Transport</keyword>
<keyword evidence="3" id="KW-0479">Metal-binding</keyword>
<keyword evidence="4" id="KW-0249">Electron transport</keyword>
<dbReference type="AlphaFoldDB" id="A0A382D802"/>
<evidence type="ECO:0000256" key="3">
    <source>
        <dbReference type="ARBA" id="ARBA00022723"/>
    </source>
</evidence>
<evidence type="ECO:0000256" key="1">
    <source>
        <dbReference type="ARBA" id="ARBA00022448"/>
    </source>
</evidence>
<dbReference type="InterPro" id="IPR009056">
    <property type="entry name" value="Cyt_c-like_dom"/>
</dbReference>
<dbReference type="SUPFAM" id="SSF46626">
    <property type="entry name" value="Cytochrome c"/>
    <property type="match status" value="1"/>
</dbReference>
<dbReference type="GO" id="GO:0046872">
    <property type="term" value="F:metal ion binding"/>
    <property type="evidence" value="ECO:0007669"/>
    <property type="project" value="UniProtKB-KW"/>
</dbReference>
<dbReference type="EMBL" id="UINC01037961">
    <property type="protein sequence ID" value="SVB34249.1"/>
    <property type="molecule type" value="Genomic_DNA"/>
</dbReference>
<organism evidence="7">
    <name type="scientific">marine metagenome</name>
    <dbReference type="NCBI Taxonomy" id="408172"/>
    <lineage>
        <taxon>unclassified sequences</taxon>
        <taxon>metagenomes</taxon>
        <taxon>ecological metagenomes</taxon>
    </lineage>
</organism>
<dbReference type="InterPro" id="IPR036909">
    <property type="entry name" value="Cyt_c-like_dom_sf"/>
</dbReference>
<keyword evidence="2" id="KW-0349">Heme</keyword>
<evidence type="ECO:0000256" key="4">
    <source>
        <dbReference type="ARBA" id="ARBA00022982"/>
    </source>
</evidence>
<reference evidence="7" key="1">
    <citation type="submission" date="2018-05" db="EMBL/GenBank/DDBJ databases">
        <authorList>
            <person name="Lanie J.A."/>
            <person name="Ng W.-L."/>
            <person name="Kazmierczak K.M."/>
            <person name="Andrzejewski T.M."/>
            <person name="Davidsen T.M."/>
            <person name="Wayne K.J."/>
            <person name="Tettelin H."/>
            <person name="Glass J.I."/>
            <person name="Rusch D."/>
            <person name="Podicherti R."/>
            <person name="Tsui H.-C.T."/>
            <person name="Winkler M.E."/>
        </authorList>
    </citation>
    <scope>NUCLEOTIDE SEQUENCE</scope>
</reference>
<dbReference type="PANTHER" id="PTHR33751:SF9">
    <property type="entry name" value="CYTOCHROME C4"/>
    <property type="match status" value="1"/>
</dbReference>